<feature type="transmembrane region" description="Helical" evidence="2">
    <location>
        <begin position="616"/>
        <end position="633"/>
    </location>
</feature>
<feature type="compositionally biased region" description="Polar residues" evidence="1">
    <location>
        <begin position="776"/>
        <end position="785"/>
    </location>
</feature>
<dbReference type="PANTHER" id="PTHR11319">
    <property type="entry name" value="G PROTEIN-COUPLED RECEPTOR-RELATED"/>
    <property type="match status" value="1"/>
</dbReference>
<dbReference type="AlphaFoldDB" id="A0A8S1Q7I8"/>
<feature type="transmembrane region" description="Helical" evidence="2">
    <location>
        <begin position="416"/>
        <end position="441"/>
    </location>
</feature>
<evidence type="ECO:0000256" key="1">
    <source>
        <dbReference type="SAM" id="MobiDB-lite"/>
    </source>
</evidence>
<keyword evidence="2" id="KW-0812">Transmembrane</keyword>
<evidence type="ECO:0008006" key="5">
    <source>
        <dbReference type="Google" id="ProtNLM"/>
    </source>
</evidence>
<feature type="compositionally biased region" description="Basic and acidic residues" evidence="1">
    <location>
        <begin position="786"/>
        <end position="798"/>
    </location>
</feature>
<reference evidence="3" key="1">
    <citation type="submission" date="2021-01" db="EMBL/GenBank/DDBJ databases">
        <authorList>
            <consortium name="Genoscope - CEA"/>
            <person name="William W."/>
        </authorList>
    </citation>
    <scope>NUCLEOTIDE SEQUENCE</scope>
</reference>
<proteinExistence type="predicted"/>
<dbReference type="EMBL" id="CAJJDN010000098">
    <property type="protein sequence ID" value="CAD8111462.1"/>
    <property type="molecule type" value="Genomic_DNA"/>
</dbReference>
<sequence length="798" mass="92695">MGGAIRVKQSGINDYSKTSNTMLQNYATLFGDDVAEYPSHLGILINGKLQHSSYINDKIEWLHYPLVIKSGQEMSAFENQSVLLVFLNQNNEVMKYQFESQSNMTTNLTNTIQGESLRIFNLDQQGFSYSNLQILFDPYQNVTLDIQLNSSLVNIPRYYHQYPFQLLGFDTDYILQARIRSVECDRGEAYNPQLGSCTPCPTGQYVLVYKGICKQIDDTAMNYTRMNLISIKNQFWRPDHLNDLPEKCKNKPVNCFGGFNVGNDLCYEGMIGALCEECDIYGTFWETKYSNSAKYQCGTCQDRTRNIIMIVILSIVTLHSTISAVKANQERMENCILYDIFALLGWASSQKASGNVAVLMKIFNNHNQILSILSGFQIAIPNEAVDSVDTVSMPAKTIGNSLDCFLVEDTWGIDLIYFRIIWSLIMQAIYIIMMLIIIFASVAAGKMQFKIQYIYTMAIYLFVFLQPNYVMEFMTLISSRVISGNQYIMANVSYRYDTFKHDQWIAGFGVPGLLLWVLIIPLIFWYVCYQGAQQMKLNSFRFSQSWGFFYHEYRRNRYYWEFLKIFYRSLISVLICYFQEEITVKGILSFLVVYAYYGLATHFNPYNLRVINDLDQLSTVVLSLSLVIGVFLYRTIEINFYGLTYAGYVIIALLNAVFLLLFFYNLFKGKLQEFGPKLDELREKIKEKQPHLENNPRLRPYLVNQTKLNQKARFEWTVLSKIVNFGIQQWRLDKTKPLQFFRYVERTKSEYNNKINQIHQEFGSEGDEQSLLYGDGQNSIQMSQEKLQDEGKEDYKYH</sequence>
<keyword evidence="2" id="KW-0472">Membrane</keyword>
<feature type="region of interest" description="Disordered" evidence="1">
    <location>
        <begin position="769"/>
        <end position="798"/>
    </location>
</feature>
<keyword evidence="4" id="KW-1185">Reference proteome</keyword>
<feature type="transmembrane region" description="Helical" evidence="2">
    <location>
        <begin position="645"/>
        <end position="667"/>
    </location>
</feature>
<dbReference type="PANTHER" id="PTHR11319:SF35">
    <property type="entry name" value="OUTER MEMBRANE PROTEIN PMPC-RELATED"/>
    <property type="match status" value="1"/>
</dbReference>
<dbReference type="OrthoDB" id="77931at2759"/>
<gene>
    <name evidence="3" type="ORF">PSON_ATCC_30995.1.T0980078</name>
</gene>
<keyword evidence="2" id="KW-1133">Transmembrane helix</keyword>
<evidence type="ECO:0000256" key="2">
    <source>
        <dbReference type="SAM" id="Phobius"/>
    </source>
</evidence>
<protein>
    <recommendedName>
        <fullName evidence="5">Transmembrane protein</fullName>
    </recommendedName>
</protein>
<organism evidence="3 4">
    <name type="scientific">Paramecium sonneborni</name>
    <dbReference type="NCBI Taxonomy" id="65129"/>
    <lineage>
        <taxon>Eukaryota</taxon>
        <taxon>Sar</taxon>
        <taxon>Alveolata</taxon>
        <taxon>Ciliophora</taxon>
        <taxon>Intramacronucleata</taxon>
        <taxon>Oligohymenophorea</taxon>
        <taxon>Peniculida</taxon>
        <taxon>Parameciidae</taxon>
        <taxon>Paramecium</taxon>
    </lineage>
</organism>
<dbReference type="Proteomes" id="UP000692954">
    <property type="component" value="Unassembled WGS sequence"/>
</dbReference>
<feature type="transmembrane region" description="Helical" evidence="2">
    <location>
        <begin position="504"/>
        <end position="527"/>
    </location>
</feature>
<accession>A0A8S1Q7I8</accession>
<evidence type="ECO:0000313" key="3">
    <source>
        <dbReference type="EMBL" id="CAD8111462.1"/>
    </source>
</evidence>
<name>A0A8S1Q7I8_9CILI</name>
<feature type="transmembrane region" description="Helical" evidence="2">
    <location>
        <begin position="453"/>
        <end position="471"/>
    </location>
</feature>
<comment type="caution">
    <text evidence="3">The sequence shown here is derived from an EMBL/GenBank/DDBJ whole genome shotgun (WGS) entry which is preliminary data.</text>
</comment>
<feature type="transmembrane region" description="Helical" evidence="2">
    <location>
        <begin position="586"/>
        <end position="604"/>
    </location>
</feature>
<evidence type="ECO:0000313" key="4">
    <source>
        <dbReference type="Proteomes" id="UP000692954"/>
    </source>
</evidence>